<feature type="domain" description="Cytochrome c" evidence="11">
    <location>
        <begin position="36"/>
        <end position="129"/>
    </location>
</feature>
<feature type="binding site" description="covalent" evidence="8">
    <location>
        <position position="49"/>
    </location>
    <ligand>
        <name>heme c</name>
        <dbReference type="ChEBI" id="CHEBI:61717"/>
    </ligand>
</feature>
<organism evidence="12 13">
    <name type="scientific">Thioploca ingrica</name>
    <dbReference type="NCBI Taxonomy" id="40754"/>
    <lineage>
        <taxon>Bacteria</taxon>
        <taxon>Pseudomonadati</taxon>
        <taxon>Pseudomonadota</taxon>
        <taxon>Gammaproteobacteria</taxon>
        <taxon>Thiotrichales</taxon>
        <taxon>Thiotrichaceae</taxon>
        <taxon>Thioploca</taxon>
    </lineage>
</organism>
<evidence type="ECO:0000256" key="8">
    <source>
        <dbReference type="PIRSR" id="PIRSR602326-1"/>
    </source>
</evidence>
<feature type="binding site" description="covalent" evidence="8">
    <location>
        <position position="52"/>
    </location>
    <ligand>
        <name>heme c</name>
        <dbReference type="ChEBI" id="CHEBI:61717"/>
    </ligand>
</feature>
<feature type="transmembrane region" description="Helical" evidence="9">
    <location>
        <begin position="225"/>
        <end position="243"/>
    </location>
</feature>
<dbReference type="PROSITE" id="PS51007">
    <property type="entry name" value="CYTC"/>
    <property type="match status" value="1"/>
</dbReference>
<evidence type="ECO:0000256" key="6">
    <source>
        <dbReference type="ARBA" id="ARBA00023004"/>
    </source>
</evidence>
<comment type="cofactor">
    <cofactor evidence="8">
        <name>heme c</name>
        <dbReference type="ChEBI" id="CHEBI:61717"/>
    </cofactor>
    <text evidence="8">Binds 1 heme c group covalently per subunit.</text>
</comment>
<dbReference type="KEGG" id="tig:THII_0851"/>
<dbReference type="OrthoDB" id="9798864at2"/>
<dbReference type="SUPFAM" id="SSF46626">
    <property type="entry name" value="Cytochrome c"/>
    <property type="match status" value="1"/>
</dbReference>
<keyword evidence="2 8" id="KW-0349">Heme</keyword>
<dbReference type="Gene3D" id="1.20.5.100">
    <property type="entry name" value="Cytochrome c1, transmembrane anchor, C-terminal"/>
    <property type="match status" value="1"/>
</dbReference>
<dbReference type="HOGENOM" id="CLU_078597_0_0_6"/>
<comment type="subcellular location">
    <subcellularLocation>
        <location evidence="1">Membrane</location>
    </subcellularLocation>
</comment>
<keyword evidence="3 9" id="KW-0812">Transmembrane</keyword>
<sequence length="252" mass="28864">MKRLILALTLLLPMIVFASGGELKLQPANINITDKAALQTGAKLFVNYCMGCHSANYVRFERMGNDLGLTKEELQENLMFTAEKVGEMMNIGMKGTDSVNWFGVIPPDLSVIARARGVDWLYTYLLSFYLDPARPLGVNNLVFKDVGMPHVLWGRQGWQKPVYEQVMDAQGNTHEVIAGLELVDKDKMTEQEYQEKVNNYQQDVRNLVSFLDYIGEPAKLQRQELGWKVILFLIIFSIVAYLLKHEYWRDVH</sequence>
<dbReference type="InterPro" id="IPR036909">
    <property type="entry name" value="Cyt_c-like_dom_sf"/>
</dbReference>
<dbReference type="GO" id="GO:0046872">
    <property type="term" value="F:metal ion binding"/>
    <property type="evidence" value="ECO:0007669"/>
    <property type="project" value="UniProtKB-KW"/>
</dbReference>
<evidence type="ECO:0000256" key="10">
    <source>
        <dbReference type="SAM" id="SignalP"/>
    </source>
</evidence>
<dbReference type="PANTHER" id="PTHR10266:SF3">
    <property type="entry name" value="CYTOCHROME C1, HEME PROTEIN, MITOCHONDRIAL"/>
    <property type="match status" value="1"/>
</dbReference>
<proteinExistence type="predicted"/>
<evidence type="ECO:0000256" key="7">
    <source>
        <dbReference type="ARBA" id="ARBA00023136"/>
    </source>
</evidence>
<gene>
    <name evidence="12" type="ORF">THII_0851</name>
</gene>
<evidence type="ECO:0000256" key="9">
    <source>
        <dbReference type="SAM" id="Phobius"/>
    </source>
</evidence>
<keyword evidence="4 8" id="KW-0479">Metal-binding</keyword>
<feature type="chain" id="PRO_5001852765" evidence="10">
    <location>
        <begin position="19"/>
        <end position="252"/>
    </location>
</feature>
<dbReference type="PANTHER" id="PTHR10266">
    <property type="entry name" value="CYTOCHROME C1"/>
    <property type="match status" value="1"/>
</dbReference>
<evidence type="ECO:0000259" key="11">
    <source>
        <dbReference type="PROSITE" id="PS51007"/>
    </source>
</evidence>
<evidence type="ECO:0000313" key="13">
    <source>
        <dbReference type="Proteomes" id="UP000031623"/>
    </source>
</evidence>
<dbReference type="InterPro" id="IPR009056">
    <property type="entry name" value="Cyt_c-like_dom"/>
</dbReference>
<keyword evidence="5 9" id="KW-1133">Transmembrane helix</keyword>
<keyword evidence="13" id="KW-1185">Reference proteome</keyword>
<feature type="signal peptide" evidence="10">
    <location>
        <begin position="1"/>
        <end position="18"/>
    </location>
</feature>
<keyword evidence="10" id="KW-0732">Signal</keyword>
<reference evidence="12 13" key="1">
    <citation type="journal article" date="2014" name="ISME J.">
        <title>Ecophysiology of Thioploca ingrica as revealed by the complete genome sequence supplemented with proteomic evidence.</title>
        <authorList>
            <person name="Kojima H."/>
            <person name="Ogura Y."/>
            <person name="Yamamoto N."/>
            <person name="Togashi T."/>
            <person name="Mori H."/>
            <person name="Watanabe T."/>
            <person name="Nemoto F."/>
            <person name="Kurokawa K."/>
            <person name="Hayashi T."/>
            <person name="Fukui M."/>
        </authorList>
    </citation>
    <scope>NUCLEOTIDE SEQUENCE [LARGE SCALE GENOMIC DNA]</scope>
</reference>
<dbReference type="GO" id="GO:0009055">
    <property type="term" value="F:electron transfer activity"/>
    <property type="evidence" value="ECO:0007669"/>
    <property type="project" value="InterPro"/>
</dbReference>
<evidence type="ECO:0000256" key="3">
    <source>
        <dbReference type="ARBA" id="ARBA00022692"/>
    </source>
</evidence>
<name>A0A090ABU4_9GAMM</name>
<dbReference type="Pfam" id="PF02167">
    <property type="entry name" value="Cytochrom_C1"/>
    <property type="match status" value="1"/>
</dbReference>
<evidence type="ECO:0000313" key="12">
    <source>
        <dbReference type="EMBL" id="BAP55148.1"/>
    </source>
</evidence>
<dbReference type="Proteomes" id="UP000031623">
    <property type="component" value="Chromosome"/>
</dbReference>
<dbReference type="AlphaFoldDB" id="A0A090ABU4"/>
<evidence type="ECO:0000256" key="1">
    <source>
        <dbReference type="ARBA" id="ARBA00004370"/>
    </source>
</evidence>
<keyword evidence="6 8" id="KW-0408">Iron</keyword>
<evidence type="ECO:0000256" key="5">
    <source>
        <dbReference type="ARBA" id="ARBA00022989"/>
    </source>
</evidence>
<dbReference type="STRING" id="40754.THII_0851"/>
<evidence type="ECO:0000256" key="2">
    <source>
        <dbReference type="ARBA" id="ARBA00022617"/>
    </source>
</evidence>
<feature type="binding site" description="covalent" evidence="8">
    <location>
        <position position="53"/>
    </location>
    <ligand>
        <name>heme c</name>
        <dbReference type="ChEBI" id="CHEBI:61717"/>
    </ligand>
</feature>
<keyword evidence="7 9" id="KW-0472">Membrane</keyword>
<protein>
    <submittedName>
        <fullName evidence="12">Cytochrome c</fullName>
    </submittedName>
</protein>
<dbReference type="InterPro" id="IPR002326">
    <property type="entry name" value="Cyt_c1"/>
</dbReference>
<accession>A0A090ABU4</accession>
<dbReference type="GO" id="GO:0016020">
    <property type="term" value="C:membrane"/>
    <property type="evidence" value="ECO:0007669"/>
    <property type="project" value="UniProtKB-SubCell"/>
</dbReference>
<dbReference type="EMBL" id="AP014633">
    <property type="protein sequence ID" value="BAP55148.1"/>
    <property type="molecule type" value="Genomic_DNA"/>
</dbReference>
<dbReference type="GO" id="GO:0020037">
    <property type="term" value="F:heme binding"/>
    <property type="evidence" value="ECO:0007669"/>
    <property type="project" value="InterPro"/>
</dbReference>
<evidence type="ECO:0000256" key="4">
    <source>
        <dbReference type="ARBA" id="ARBA00022723"/>
    </source>
</evidence>
<dbReference type="Gene3D" id="1.10.760.10">
    <property type="entry name" value="Cytochrome c-like domain"/>
    <property type="match status" value="1"/>
</dbReference>